<keyword evidence="4" id="KW-1185">Reference proteome</keyword>
<dbReference type="Proteomes" id="UP000198765">
    <property type="component" value="Chromosome I"/>
</dbReference>
<keyword evidence="2" id="KW-0812">Transmembrane</keyword>
<evidence type="ECO:0000256" key="1">
    <source>
        <dbReference type="SAM" id="MobiDB-lite"/>
    </source>
</evidence>
<keyword evidence="2" id="KW-1133">Transmembrane helix</keyword>
<dbReference type="RefSeq" id="WP_157740084.1">
    <property type="nucleotide sequence ID" value="NZ_LT594324.1"/>
</dbReference>
<sequence length="353" mass="37409">MTTDLDRALRDALERIGDAPAPVGVAPAVVRKVRRQRRVRIALTTGALVALVAVAAPLGIRAAGGQNAQFGAGEPSCSPVVTAYSGVGQQDEPRSLLRDDAGRYQDLRYHSAVPSPDGSRALVRTGEDTPTSPRRSGILDPANPSVVRWIDSYTGEGSWSPDGKEILFTVRERLSEKGFAIVDAATLKDTFVKVDFYAGNTGGQDFVWAPGGREVALSVSRNAGDESQSDQVTGIRFYNRSGQLVRAIPATAALHSAQAFSPDGTRIALHDMLSDAPVRIVAAATGAVQQTIALRGNNQVLAWADDEHLVFRYWGDDVKGSAVRVVDLTGRVAQVVPLEAGAENAIDLSVACA</sequence>
<dbReference type="PATRIC" id="fig|299146.4.peg.5944"/>
<organism evidence="3 4">
    <name type="scientific">Micromonospora narathiwatensis</name>
    <dbReference type="NCBI Taxonomy" id="299146"/>
    <lineage>
        <taxon>Bacteria</taxon>
        <taxon>Bacillati</taxon>
        <taxon>Actinomycetota</taxon>
        <taxon>Actinomycetes</taxon>
        <taxon>Micromonosporales</taxon>
        <taxon>Micromonosporaceae</taxon>
        <taxon>Micromonospora</taxon>
    </lineage>
</organism>
<accession>A0A1A9AFF1</accession>
<dbReference type="InterPro" id="IPR011659">
    <property type="entry name" value="WD40"/>
</dbReference>
<dbReference type="Pfam" id="PF07676">
    <property type="entry name" value="PD40"/>
    <property type="match status" value="1"/>
</dbReference>
<dbReference type="SUPFAM" id="SSF82171">
    <property type="entry name" value="DPP6 N-terminal domain-like"/>
    <property type="match status" value="1"/>
</dbReference>
<protein>
    <submittedName>
        <fullName evidence="3">WD40-like Beta Propeller Repeat</fullName>
    </submittedName>
</protein>
<keyword evidence="2" id="KW-0472">Membrane</keyword>
<dbReference type="InterPro" id="IPR011042">
    <property type="entry name" value="6-blade_b-propeller_TolB-like"/>
</dbReference>
<gene>
    <name evidence="3" type="ORF">GA0070621_5763</name>
</gene>
<feature type="transmembrane region" description="Helical" evidence="2">
    <location>
        <begin position="41"/>
        <end position="60"/>
    </location>
</feature>
<dbReference type="EMBL" id="LT594324">
    <property type="protein sequence ID" value="SBT54872.1"/>
    <property type="molecule type" value="Genomic_DNA"/>
</dbReference>
<dbReference type="AlphaFoldDB" id="A0A1A9AFF1"/>
<dbReference type="OrthoDB" id="3516511at2"/>
<feature type="region of interest" description="Disordered" evidence="1">
    <location>
        <begin position="113"/>
        <end position="140"/>
    </location>
</feature>
<dbReference type="Gene3D" id="2.120.10.30">
    <property type="entry name" value="TolB, C-terminal domain"/>
    <property type="match status" value="1"/>
</dbReference>
<name>A0A1A9AFF1_9ACTN</name>
<evidence type="ECO:0000256" key="2">
    <source>
        <dbReference type="SAM" id="Phobius"/>
    </source>
</evidence>
<evidence type="ECO:0000313" key="4">
    <source>
        <dbReference type="Proteomes" id="UP000198765"/>
    </source>
</evidence>
<proteinExistence type="predicted"/>
<reference evidence="3 4" key="1">
    <citation type="submission" date="2016-06" db="EMBL/GenBank/DDBJ databases">
        <authorList>
            <person name="Kjaerup R.B."/>
            <person name="Dalgaard T.S."/>
            <person name="Juul-Madsen H.R."/>
        </authorList>
    </citation>
    <scope>NUCLEOTIDE SEQUENCE [LARGE SCALE GENOMIC DNA]</scope>
    <source>
        <strain evidence="3 4">DSM 45248</strain>
    </source>
</reference>
<evidence type="ECO:0000313" key="3">
    <source>
        <dbReference type="EMBL" id="SBT54872.1"/>
    </source>
</evidence>